<name>B9Y697_9FIRM</name>
<proteinExistence type="predicted"/>
<evidence type="ECO:0008006" key="3">
    <source>
        <dbReference type="Google" id="ProtNLM"/>
    </source>
</evidence>
<dbReference type="STRING" id="545696.HOLDEFILI_01329"/>
<reference evidence="1 2" key="2">
    <citation type="submission" date="2009-02" db="EMBL/GenBank/DDBJ databases">
        <title>Draft genome sequence of Holdemania filiformis DSM 12042.</title>
        <authorList>
            <person name="Sudarsanam P."/>
            <person name="Ley R."/>
            <person name="Guruge J."/>
            <person name="Turnbaugh P.J."/>
            <person name="Mahowald M."/>
            <person name="Liep D."/>
            <person name="Gordon J."/>
        </authorList>
    </citation>
    <scope>NUCLEOTIDE SEQUENCE [LARGE SCALE GENOMIC DNA]</scope>
    <source>
        <strain evidence="1 2">DSM 12042</strain>
    </source>
</reference>
<evidence type="ECO:0000313" key="2">
    <source>
        <dbReference type="Proteomes" id="UP000005950"/>
    </source>
</evidence>
<evidence type="ECO:0000313" key="1">
    <source>
        <dbReference type="EMBL" id="EEF68495.1"/>
    </source>
</evidence>
<dbReference type="AlphaFoldDB" id="B9Y697"/>
<comment type="caution">
    <text evidence="1">The sequence shown here is derived from an EMBL/GenBank/DDBJ whole genome shotgun (WGS) entry which is preliminary data.</text>
</comment>
<gene>
    <name evidence="1" type="ORF">HOLDEFILI_01329</name>
</gene>
<organism evidence="1 2">
    <name type="scientific">Holdemania filiformis DSM 12042</name>
    <dbReference type="NCBI Taxonomy" id="545696"/>
    <lineage>
        <taxon>Bacteria</taxon>
        <taxon>Bacillati</taxon>
        <taxon>Bacillota</taxon>
        <taxon>Erysipelotrichia</taxon>
        <taxon>Erysipelotrichales</taxon>
        <taxon>Erysipelotrichaceae</taxon>
        <taxon>Holdemania</taxon>
    </lineage>
</organism>
<reference evidence="1 2" key="1">
    <citation type="submission" date="2008-12" db="EMBL/GenBank/DDBJ databases">
        <authorList>
            <person name="Fulton L."/>
            <person name="Clifton S."/>
            <person name="Fulton B."/>
            <person name="Xu J."/>
            <person name="Minx P."/>
            <person name="Pepin K.H."/>
            <person name="Johnson M."/>
            <person name="Bhonagiri V."/>
            <person name="Nash W.E."/>
            <person name="Mardis E.R."/>
            <person name="Wilson R.K."/>
        </authorList>
    </citation>
    <scope>NUCLEOTIDE SEQUENCE [LARGE SCALE GENOMIC DNA]</scope>
    <source>
        <strain evidence="1 2">DSM 12042</strain>
    </source>
</reference>
<dbReference type="eggNOG" id="COG3335">
    <property type="taxonomic scope" value="Bacteria"/>
</dbReference>
<sequence length="62" mass="7518">MTESFFSKMTKQMLRGIRVKSKEKLEQRIFLYFNEVNAEPVVYHWKYRLDKISQVEAMEATL</sequence>
<dbReference type="EMBL" id="ACCF01000079">
    <property type="protein sequence ID" value="EEF68495.1"/>
    <property type="molecule type" value="Genomic_DNA"/>
</dbReference>
<dbReference type="Proteomes" id="UP000005950">
    <property type="component" value="Unassembled WGS sequence"/>
</dbReference>
<protein>
    <recommendedName>
        <fullName evidence="3">Transposase</fullName>
    </recommendedName>
</protein>
<dbReference type="HOGENOM" id="CLU_041125_9_0_9"/>
<accession>B9Y697</accession>